<keyword evidence="3" id="KW-1185">Reference proteome</keyword>
<organism evidence="2 3">
    <name type="scientific">Bizionia sediminis</name>
    <dbReference type="NCBI Taxonomy" id="1737064"/>
    <lineage>
        <taxon>Bacteria</taxon>
        <taxon>Pseudomonadati</taxon>
        <taxon>Bacteroidota</taxon>
        <taxon>Flavobacteriia</taxon>
        <taxon>Flavobacteriales</taxon>
        <taxon>Flavobacteriaceae</taxon>
        <taxon>Bizionia</taxon>
    </lineage>
</organism>
<feature type="transmembrane region" description="Helical" evidence="1">
    <location>
        <begin position="36"/>
        <end position="58"/>
    </location>
</feature>
<evidence type="ECO:0000313" key="3">
    <source>
        <dbReference type="Proteomes" id="UP001597472"/>
    </source>
</evidence>
<feature type="transmembrane region" description="Helical" evidence="1">
    <location>
        <begin position="12"/>
        <end position="30"/>
    </location>
</feature>
<feature type="transmembrane region" description="Helical" evidence="1">
    <location>
        <begin position="70"/>
        <end position="92"/>
    </location>
</feature>
<dbReference type="Proteomes" id="UP001597472">
    <property type="component" value="Unassembled WGS sequence"/>
</dbReference>
<dbReference type="RefSeq" id="WP_376894801.1">
    <property type="nucleotide sequence ID" value="NZ_JBHULS010000006.1"/>
</dbReference>
<evidence type="ECO:0000313" key="2">
    <source>
        <dbReference type="EMBL" id="MFD2552519.1"/>
    </source>
</evidence>
<evidence type="ECO:0000256" key="1">
    <source>
        <dbReference type="SAM" id="Phobius"/>
    </source>
</evidence>
<proteinExistence type="predicted"/>
<keyword evidence="1" id="KW-1133">Transmembrane helix</keyword>
<reference evidence="3" key="1">
    <citation type="journal article" date="2019" name="Int. J. Syst. Evol. Microbiol.">
        <title>The Global Catalogue of Microorganisms (GCM) 10K type strain sequencing project: providing services to taxonomists for standard genome sequencing and annotation.</title>
        <authorList>
            <consortium name="The Broad Institute Genomics Platform"/>
            <consortium name="The Broad Institute Genome Sequencing Center for Infectious Disease"/>
            <person name="Wu L."/>
            <person name="Ma J."/>
        </authorList>
    </citation>
    <scope>NUCLEOTIDE SEQUENCE [LARGE SCALE GENOMIC DNA]</scope>
    <source>
        <strain evidence="3">KCTC 42587</strain>
    </source>
</reference>
<keyword evidence="1" id="KW-0472">Membrane</keyword>
<keyword evidence="1" id="KW-0812">Transmembrane</keyword>
<sequence length="98" mass="10945">MEIINQNKKLATILFVAITILFIPLIAMNFTNDVTWTLFDFVVVGVLLFGSGILLEFILRKTKKLKNRIIFALVLLVSLFLIWAELAVGIFGSPFAGS</sequence>
<name>A0ABW5KVM1_9FLAO</name>
<accession>A0ABW5KVM1</accession>
<protein>
    <submittedName>
        <fullName evidence="2">Uncharacterized protein</fullName>
    </submittedName>
</protein>
<gene>
    <name evidence="2" type="ORF">ACFSQP_11920</name>
</gene>
<comment type="caution">
    <text evidence="2">The sequence shown here is derived from an EMBL/GenBank/DDBJ whole genome shotgun (WGS) entry which is preliminary data.</text>
</comment>
<dbReference type="EMBL" id="JBHULS010000006">
    <property type="protein sequence ID" value="MFD2552519.1"/>
    <property type="molecule type" value="Genomic_DNA"/>
</dbReference>